<dbReference type="AlphaFoldDB" id="A0A239P4G2"/>
<dbReference type="RefSeq" id="WP_179282553.1">
    <property type="nucleotide sequence ID" value="NZ_FZOD01000086.1"/>
</dbReference>
<reference evidence="1 2" key="1">
    <citation type="submission" date="2017-06" db="EMBL/GenBank/DDBJ databases">
        <authorList>
            <person name="Kim H.J."/>
            <person name="Triplett B.A."/>
        </authorList>
    </citation>
    <scope>NUCLEOTIDE SEQUENCE [LARGE SCALE GENOMIC DNA]</scope>
    <source>
        <strain evidence="1 2">CGMCC 4.2132</strain>
    </source>
</reference>
<gene>
    <name evidence="1" type="ORF">SAMN05216276_108619</name>
</gene>
<dbReference type="EMBL" id="FZOD01000086">
    <property type="protein sequence ID" value="SNT61920.1"/>
    <property type="molecule type" value="Genomic_DNA"/>
</dbReference>
<accession>A0A239P4G2</accession>
<evidence type="ECO:0000313" key="2">
    <source>
        <dbReference type="Proteomes" id="UP000198282"/>
    </source>
</evidence>
<dbReference type="Proteomes" id="UP000198282">
    <property type="component" value="Unassembled WGS sequence"/>
</dbReference>
<proteinExistence type="predicted"/>
<keyword evidence="2" id="KW-1185">Reference proteome</keyword>
<sequence length="58" mass="6466">MMQEEPTWQPLSMLVTLPVHVKEGGTVAREHRATLEKGRSAPHALNGATLAWVKRVFT</sequence>
<name>A0A239P4G2_9ACTN</name>
<organism evidence="1 2">
    <name type="scientific">Streptosporangium subroseum</name>
    <dbReference type="NCBI Taxonomy" id="106412"/>
    <lineage>
        <taxon>Bacteria</taxon>
        <taxon>Bacillati</taxon>
        <taxon>Actinomycetota</taxon>
        <taxon>Actinomycetes</taxon>
        <taxon>Streptosporangiales</taxon>
        <taxon>Streptosporangiaceae</taxon>
        <taxon>Streptosporangium</taxon>
    </lineage>
</organism>
<evidence type="ECO:0000313" key="1">
    <source>
        <dbReference type="EMBL" id="SNT61920.1"/>
    </source>
</evidence>
<protein>
    <submittedName>
        <fullName evidence="1">Uncharacterized protein</fullName>
    </submittedName>
</protein>